<evidence type="ECO:0000313" key="2">
    <source>
        <dbReference type="Proteomes" id="UP000623967"/>
    </source>
</evidence>
<name>A0ABS1TRZ9_9BACI</name>
<dbReference type="Proteomes" id="UP000623967">
    <property type="component" value="Unassembled WGS sequence"/>
</dbReference>
<protein>
    <submittedName>
        <fullName evidence="1">Uncharacterized protein</fullName>
    </submittedName>
</protein>
<accession>A0ABS1TRZ9</accession>
<proteinExistence type="predicted"/>
<evidence type="ECO:0000313" key="1">
    <source>
        <dbReference type="EMBL" id="MBL4953943.1"/>
    </source>
</evidence>
<reference evidence="1 2" key="1">
    <citation type="submission" date="2021-01" db="EMBL/GenBank/DDBJ databases">
        <title>Genome public.</title>
        <authorList>
            <person name="Liu C."/>
            <person name="Sun Q."/>
        </authorList>
    </citation>
    <scope>NUCLEOTIDE SEQUENCE [LARGE SCALE GENOMIC DNA]</scope>
    <source>
        <strain evidence="1 2">YIM B02564</strain>
    </source>
</reference>
<gene>
    <name evidence="1" type="ORF">JK635_17300</name>
</gene>
<sequence>MPRMKPKFTKSPYFVAEPGNWHLKPGAPKELELELAQYLNNLTINDEGGTINGNHIEYPYSQ</sequence>
<organism evidence="1 2">
    <name type="scientific">Neobacillus paridis</name>
    <dbReference type="NCBI Taxonomy" id="2803862"/>
    <lineage>
        <taxon>Bacteria</taxon>
        <taxon>Bacillati</taxon>
        <taxon>Bacillota</taxon>
        <taxon>Bacilli</taxon>
        <taxon>Bacillales</taxon>
        <taxon>Bacillaceae</taxon>
        <taxon>Neobacillus</taxon>
    </lineage>
</organism>
<comment type="caution">
    <text evidence="1">The sequence shown here is derived from an EMBL/GenBank/DDBJ whole genome shotgun (WGS) entry which is preliminary data.</text>
</comment>
<keyword evidence="2" id="KW-1185">Reference proteome</keyword>
<dbReference type="EMBL" id="JAESWB010000247">
    <property type="protein sequence ID" value="MBL4953943.1"/>
    <property type="molecule type" value="Genomic_DNA"/>
</dbReference>